<feature type="compositionally biased region" description="Basic and acidic residues" evidence="18">
    <location>
        <begin position="417"/>
        <end position="440"/>
    </location>
</feature>
<feature type="compositionally biased region" description="Polar residues" evidence="18">
    <location>
        <begin position="726"/>
        <end position="737"/>
    </location>
</feature>
<evidence type="ECO:0000256" key="16">
    <source>
        <dbReference type="ARBA" id="ARBA00067900"/>
    </source>
</evidence>
<dbReference type="OrthoDB" id="6344460at2759"/>
<dbReference type="InterPro" id="IPR036020">
    <property type="entry name" value="WW_dom_sf"/>
</dbReference>
<feature type="region of interest" description="Disordered" evidence="18">
    <location>
        <begin position="615"/>
        <end position="639"/>
    </location>
</feature>
<dbReference type="FunFam" id="3.30.1470.10:FF:000001">
    <property type="entry name" value="Centrosomal protein of 164 kDa"/>
    <property type="match status" value="1"/>
</dbReference>
<evidence type="ECO:0000256" key="14">
    <source>
        <dbReference type="ARBA" id="ARBA00056906"/>
    </source>
</evidence>
<feature type="compositionally biased region" description="Basic and acidic residues" evidence="18">
    <location>
        <begin position="831"/>
        <end position="863"/>
    </location>
</feature>
<feature type="region of interest" description="Disordered" evidence="18">
    <location>
        <begin position="810"/>
        <end position="959"/>
    </location>
</feature>
<evidence type="ECO:0000256" key="9">
    <source>
        <dbReference type="ARBA" id="ARBA00023054"/>
    </source>
</evidence>
<feature type="region of interest" description="Disordered" evidence="18">
    <location>
        <begin position="1475"/>
        <end position="1495"/>
    </location>
</feature>
<organism evidence="20 21">
    <name type="scientific">Anser cygnoides</name>
    <name type="common">Swan goose</name>
    <dbReference type="NCBI Taxonomy" id="8845"/>
    <lineage>
        <taxon>Eukaryota</taxon>
        <taxon>Metazoa</taxon>
        <taxon>Chordata</taxon>
        <taxon>Craniata</taxon>
        <taxon>Vertebrata</taxon>
        <taxon>Euteleostomi</taxon>
        <taxon>Archelosauria</taxon>
        <taxon>Archosauria</taxon>
        <taxon>Dinosauria</taxon>
        <taxon>Saurischia</taxon>
        <taxon>Theropoda</taxon>
        <taxon>Coelurosauria</taxon>
        <taxon>Aves</taxon>
        <taxon>Neognathae</taxon>
        <taxon>Galloanserae</taxon>
        <taxon>Anseriformes</taxon>
        <taxon>Anatidae</taxon>
        <taxon>Anserinae</taxon>
        <taxon>Anser</taxon>
    </lineage>
</organism>
<dbReference type="Gene3D" id="3.30.1470.10">
    <property type="entry name" value="Photosystem I PsaD, reaction center subunit II"/>
    <property type="match status" value="1"/>
</dbReference>
<keyword evidence="3" id="KW-0963">Cytoplasm</keyword>
<evidence type="ECO:0000256" key="17">
    <source>
        <dbReference type="SAM" id="Coils"/>
    </source>
</evidence>
<feature type="region of interest" description="Disordered" evidence="18">
    <location>
        <begin position="1398"/>
        <end position="1432"/>
    </location>
</feature>
<keyword evidence="5" id="KW-0132">Cell division</keyword>
<dbReference type="GO" id="GO:0005813">
    <property type="term" value="C:centrosome"/>
    <property type="evidence" value="ECO:0007669"/>
    <property type="project" value="TreeGrafter"/>
</dbReference>
<feature type="compositionally biased region" description="Basic and acidic residues" evidence="18">
    <location>
        <begin position="1156"/>
        <end position="1220"/>
    </location>
</feature>
<feature type="region of interest" description="Disordered" evidence="18">
    <location>
        <begin position="318"/>
        <end position="343"/>
    </location>
</feature>
<dbReference type="PANTHER" id="PTHR18902">
    <property type="entry name" value="NUCLEAR MITOTIC APPARATUS PROTEIN 1-RELATED"/>
    <property type="match status" value="1"/>
</dbReference>
<dbReference type="PROSITE" id="PS01159">
    <property type="entry name" value="WW_DOMAIN_1"/>
    <property type="match status" value="1"/>
</dbReference>
<protein>
    <recommendedName>
        <fullName evidence="16">Centrosomal protein of 164 kDa</fullName>
    </recommendedName>
</protein>
<evidence type="ECO:0000256" key="11">
    <source>
        <dbReference type="ARBA" id="ARBA00023212"/>
    </source>
</evidence>
<dbReference type="GO" id="GO:0005814">
    <property type="term" value="C:centriole"/>
    <property type="evidence" value="ECO:0007669"/>
    <property type="project" value="UniProtKB-SubCell"/>
</dbReference>
<feature type="region of interest" description="Disordered" evidence="18">
    <location>
        <begin position="1114"/>
        <end position="1220"/>
    </location>
</feature>
<accession>A0A8B9EDS2</accession>
<evidence type="ECO:0000259" key="19">
    <source>
        <dbReference type="PROSITE" id="PS50020"/>
    </source>
</evidence>
<comment type="subunit">
    <text evidence="15">Interacts (via N-terminus) with ATRIP. Interacts with ATM, ATR and MDC1. Interacts with XPA (via N-terminus) upon UV irradiation. Interacts with CEP83, CCDC92, TTBK2, DVL3, NPHP3 and weakly with NPHP4. Interacts with DZIP1.</text>
</comment>
<dbReference type="GO" id="GO:0060271">
    <property type="term" value="P:cilium assembly"/>
    <property type="evidence" value="ECO:0007669"/>
    <property type="project" value="TreeGrafter"/>
</dbReference>
<dbReference type="InterPro" id="IPR001202">
    <property type="entry name" value="WW_dom"/>
</dbReference>
<feature type="region of interest" description="Disordered" evidence="18">
    <location>
        <begin position="489"/>
        <end position="538"/>
    </location>
</feature>
<feature type="compositionally biased region" description="Basic and acidic residues" evidence="18">
    <location>
        <begin position="1134"/>
        <end position="1144"/>
    </location>
</feature>
<evidence type="ECO:0000256" key="15">
    <source>
        <dbReference type="ARBA" id="ARBA00061715"/>
    </source>
</evidence>
<feature type="domain" description="WW" evidence="19">
    <location>
        <begin position="56"/>
        <end position="89"/>
    </location>
</feature>
<comment type="function">
    <text evidence="14">Plays a role in microtubule organization and/or maintenance for the formation of primary cilia (PC), a microtubule-based structure that protrudes from the surface of epithelial cells. Plays a critical role in G2/M checkpoint and nuclear divisions. A key player in the DNA damage-activated ATR/ATM signaling cascade since it is required for the proper phosphorylation of H2AX, RPA, CHEK2 and CHEK1. Plays a critical role in chromosome segregation, acting as a mediator required for the maintenance of genomic stability through modulation of MDC1, RPA and CHEK1.</text>
</comment>
<keyword evidence="4" id="KW-0597">Phosphoprotein</keyword>
<keyword evidence="13" id="KW-0131">Cell cycle</keyword>
<feature type="compositionally biased region" description="Basic and acidic residues" evidence="18">
    <location>
        <begin position="566"/>
        <end position="589"/>
    </location>
</feature>
<evidence type="ECO:0000313" key="20">
    <source>
        <dbReference type="Ensembl" id="ENSACDP00005019241.1"/>
    </source>
</evidence>
<comment type="subcellular location">
    <subcellularLocation>
        <location evidence="1">Cytoplasm</location>
        <location evidence="1">Cytoskeleton</location>
        <location evidence="1">Microtubule organizing center</location>
        <location evidence="1">Centrosome</location>
        <location evidence="1">Centriole</location>
    </subcellularLocation>
    <subcellularLocation>
        <location evidence="2">Nucleus</location>
    </subcellularLocation>
</comment>
<feature type="coiled-coil region" evidence="17">
    <location>
        <begin position="1715"/>
        <end position="1766"/>
    </location>
</feature>
<dbReference type="CDD" id="cd00201">
    <property type="entry name" value="WW"/>
    <property type="match status" value="1"/>
</dbReference>
<dbReference type="InterPro" id="IPR051841">
    <property type="entry name" value="MT-Golgi_org_protein"/>
</dbReference>
<feature type="compositionally biased region" description="Basic and acidic residues" evidence="18">
    <location>
        <begin position="1065"/>
        <end position="1089"/>
    </location>
</feature>
<keyword evidence="9 17" id="KW-0175">Coiled coil</keyword>
<keyword evidence="6" id="KW-0227">DNA damage</keyword>
<dbReference type="GO" id="GO:0097539">
    <property type="term" value="C:ciliary transition fiber"/>
    <property type="evidence" value="ECO:0007669"/>
    <property type="project" value="TreeGrafter"/>
</dbReference>
<evidence type="ECO:0000256" key="5">
    <source>
        <dbReference type="ARBA" id="ARBA00022618"/>
    </source>
</evidence>
<dbReference type="Ensembl" id="ENSACDT00005023037.1">
    <property type="protein sequence ID" value="ENSACDP00005019241.1"/>
    <property type="gene ID" value="ENSACDG00005013970.1"/>
</dbReference>
<evidence type="ECO:0000256" key="12">
    <source>
        <dbReference type="ARBA" id="ARBA00023242"/>
    </source>
</evidence>
<keyword evidence="21" id="KW-1185">Reference proteome</keyword>
<dbReference type="Proteomes" id="UP000694521">
    <property type="component" value="Unplaced"/>
</dbReference>
<name>A0A8B9EDS2_ANSCY</name>
<feature type="region of interest" description="Disordered" evidence="18">
    <location>
        <begin position="726"/>
        <end position="756"/>
    </location>
</feature>
<feature type="compositionally biased region" description="Polar residues" evidence="18">
    <location>
        <begin position="1350"/>
        <end position="1359"/>
    </location>
</feature>
<evidence type="ECO:0000256" key="2">
    <source>
        <dbReference type="ARBA" id="ARBA00004123"/>
    </source>
</evidence>
<feature type="region of interest" description="Disordered" evidence="18">
    <location>
        <begin position="773"/>
        <end position="795"/>
    </location>
</feature>
<feature type="region of interest" description="Disordered" evidence="18">
    <location>
        <begin position="560"/>
        <end position="594"/>
    </location>
</feature>
<dbReference type="PROSITE" id="PS50020">
    <property type="entry name" value="WW_DOMAIN_2"/>
    <property type="match status" value="1"/>
</dbReference>
<dbReference type="GO" id="GO:0005634">
    <property type="term" value="C:nucleus"/>
    <property type="evidence" value="ECO:0007669"/>
    <property type="project" value="UniProtKB-SubCell"/>
</dbReference>
<evidence type="ECO:0000256" key="8">
    <source>
        <dbReference type="ARBA" id="ARBA00022794"/>
    </source>
</evidence>
<dbReference type="SUPFAM" id="SSF51045">
    <property type="entry name" value="WW domain"/>
    <property type="match status" value="1"/>
</dbReference>
<feature type="compositionally biased region" description="Basic and acidic residues" evidence="18">
    <location>
        <begin position="1398"/>
        <end position="1423"/>
    </location>
</feature>
<feature type="region of interest" description="Disordered" evidence="18">
    <location>
        <begin position="1340"/>
        <end position="1377"/>
    </location>
</feature>
<evidence type="ECO:0000256" key="4">
    <source>
        <dbReference type="ARBA" id="ARBA00022553"/>
    </source>
</evidence>
<keyword evidence="7" id="KW-0498">Mitosis</keyword>
<feature type="compositionally biased region" description="Basic and acidic residues" evidence="18">
    <location>
        <begin position="168"/>
        <end position="179"/>
    </location>
</feature>
<dbReference type="Pfam" id="PF00397">
    <property type="entry name" value="WW"/>
    <property type="match status" value="1"/>
</dbReference>
<dbReference type="GO" id="GO:0051301">
    <property type="term" value="P:cell division"/>
    <property type="evidence" value="ECO:0007669"/>
    <property type="project" value="UniProtKB-KW"/>
</dbReference>
<proteinExistence type="predicted"/>
<feature type="region of interest" description="Disordered" evidence="18">
    <location>
        <begin position="376"/>
        <end position="445"/>
    </location>
</feature>
<keyword evidence="12" id="KW-0539">Nucleus</keyword>
<reference evidence="20" key="1">
    <citation type="submission" date="2025-08" db="UniProtKB">
        <authorList>
            <consortium name="Ensembl"/>
        </authorList>
    </citation>
    <scope>IDENTIFICATION</scope>
</reference>
<evidence type="ECO:0000256" key="10">
    <source>
        <dbReference type="ARBA" id="ARBA00023204"/>
    </source>
</evidence>
<evidence type="ECO:0000256" key="6">
    <source>
        <dbReference type="ARBA" id="ARBA00022763"/>
    </source>
</evidence>
<keyword evidence="10" id="KW-0234">DNA repair</keyword>
<dbReference type="GO" id="GO:0006281">
    <property type="term" value="P:DNA repair"/>
    <property type="evidence" value="ECO:0007669"/>
    <property type="project" value="UniProtKB-KW"/>
</dbReference>
<feature type="region of interest" description="Disordered" evidence="18">
    <location>
        <begin position="1633"/>
        <end position="1653"/>
    </location>
</feature>
<evidence type="ECO:0000256" key="13">
    <source>
        <dbReference type="ARBA" id="ARBA00023306"/>
    </source>
</evidence>
<feature type="region of interest" description="Disordered" evidence="18">
    <location>
        <begin position="1057"/>
        <end position="1099"/>
    </location>
</feature>
<evidence type="ECO:0000256" key="3">
    <source>
        <dbReference type="ARBA" id="ARBA00022490"/>
    </source>
</evidence>
<feature type="compositionally biased region" description="Basic residues" evidence="18">
    <location>
        <begin position="108"/>
        <end position="123"/>
    </location>
</feature>
<feature type="compositionally biased region" description="Basic and acidic residues" evidence="18">
    <location>
        <begin position="376"/>
        <end position="386"/>
    </location>
</feature>
<evidence type="ECO:0000256" key="18">
    <source>
        <dbReference type="SAM" id="MobiDB-lite"/>
    </source>
</evidence>
<evidence type="ECO:0000313" key="21">
    <source>
        <dbReference type="Proteomes" id="UP000694521"/>
    </source>
</evidence>
<feature type="region of interest" description="Disordered" evidence="18">
    <location>
        <begin position="106"/>
        <end position="179"/>
    </location>
</feature>
<reference evidence="20" key="2">
    <citation type="submission" date="2025-09" db="UniProtKB">
        <authorList>
            <consortium name="Ensembl"/>
        </authorList>
    </citation>
    <scope>IDENTIFICATION</scope>
</reference>
<keyword evidence="11" id="KW-0206">Cytoskeleton</keyword>
<sequence length="2015" mass="225504">MAGAMVRIGDQLILEEDYDETYIPSEQEIQDFARDIGIDPEKEPELMWLAKEGIVAPLPPEWKPCQDITGDIYYFNFANGQSTWNHPCDDHYRELVTQERKKLLARGGLKKKEKKKKDKKEKKDKKDKQSPKQPTEMQPGILPSTPFCQKPCTILSPGQESPEPEPDSQIRNEGLCDKGKGRASCVTDSWRQFADVWPDNLHPILTSEFSRSCQTLTDAVKVLGNGPPFGSFDVDIHQEQGIPLAIQENLCSSSSDSQSDDVEVRPTVQPLHVLKKSYSQDFENVKTPPESPEDKILLFDEKLKGKQKIKDMMDDCVRKSDRPFSAGEKSTGPGGDVKRSPSLLQAREERFYCRNLEMTRFDASATNDWGLQETVDAPHAREELSSRTRVSQSRSKRKVQGGEALAHAISLCESDESSSRPEREGSKHMDLTKPEVDTKGDSMNGVLGSLPTAPEEIVGTRHCFQGIDAKGGTDVGLHSAVHPTSKHVFSSAKDGCKDDERGGLMSECDSSDLDSSQNDNAPQILGVSSLHNESGRPKDVYSVTEEPVLPCPIVGSSLSQILSPAEKSERECSSKDMKPCHTSQEREEGASPEPDCVSFLVDSCGKCTAQESNGAGVQTEVKEENGRTDQAPGAWGDKVPEELQLPPEYLRQMADCQGSTSLCQHVEAEVTQTRQTAENCSKIEVGEGAGGNESSGSPLAPVQAPLGNLAPLRGPVASPAGILRGSLNSDVGSSVDSSLAARGETRPAEPCKPTGHTKKLLGLVCEEKSSLNTVPLDKGRSEEEESENESLRGTRRLFKNLHMDVSALGGSFESEESSKAEEENFGSRLADVTEARLQHQRSPAEEAGSLREKESLKSRRAEEGQESSLDADDACPPTPVKVLSGDADGSLSGQNKEDSGGKLAGNELLGEKDAEVEGDVSAADELPQSLEERKATGTDVPGSPVQPRAASPDAEAAEADQLASLAVTVDTVSVDENIVNEMREEAADLKTDSRLDAGKLSKASETSECVEDLQASNRSDHDLIQHMDLAFQSRFSEQVLDVGVLSPVLDSPMCKAQELGEEEKDQSKASIEEEQSKRTKAAESERDQSGCETSGQKCVALENPKQEEAVALELAEGSLDSPINLEDLAAPQKEQPEKEIKQERSLSQPSEESLEEIAKELEKEIEQEKMHLLQAKEEKIQQFQEEMRQQEEEEAQKLHQQKEKSLSTLKEDLAKVSEEEELRVRKEETERLSKLRAKIASETEAEKEKIRAEQEFMLQKLREEWESLQVTEKKSLERKKQLVLEKMKLEMEEAQQEEMVRLEEEKEQFLRELKERLETEKRKATEELEKQFATELQQLKSAAEEKHQKAISSLQTQAAEAQRSKETRLREDLQRAEQKMQQKAYQVMAYEHELSELMREKRQGVEKDHERKMERMKEEHQEVLARTQDQYEEEERKQRAELFEGLRSEMARLRQLHEVEVKALQAELDERLTLLQNRHREKERKLQDSENELEIRAKNVKARSVQLLSQEESLRKKRQQLLDEDRRTELERDEAALASQLRLEENRKEHTNLLESIRQLRRSLEELQDQKSELEAQVDLLQTRSQRLQKRISELEAAVRSKQEILKELEAEESVESPRRKAELHVEDLRETIQAHSSRESASPPSQSHEDSNLQFDHVRSYISAEGISIRNAKEFLVRQTRSMRKRHTVLKAARQQWHQDMQKAQEVVQDLDSSQLLEGVRKNLEEEAKQLDKMKSVMRKGQVLLKKKEEKLSQLESSLLEELSDEDTLKSTACKKTVTFDLSNSEDTNSMSSASLGQPKFDLRTDLQVGPQLDKIQCLTDSLQHITRELNGVLGVLSSLNNRQSPLFTSTQVPSSGVPLSTYASLAGLQAGGSLVPPAGVSLVDQWVRSTGLSSSRSFTAGQTVDSILAEKWHKYFPGGFPSLSGSSGTLDNKLGYVPADEQIRLFQHSQFQSCESDKMSIQGMIETNKKWLEDFKRDSKVPLFPGAQKPSASSPSLLQLGLDENRQIKVYHY</sequence>
<dbReference type="SMART" id="SM00456">
    <property type="entry name" value="WW"/>
    <property type="match status" value="1"/>
</dbReference>
<dbReference type="PANTHER" id="PTHR18902:SF27">
    <property type="entry name" value="CENTROSOMAL PROTEIN OF 164 KDA"/>
    <property type="match status" value="1"/>
</dbReference>
<feature type="compositionally biased region" description="Basic and acidic residues" evidence="18">
    <location>
        <begin position="1362"/>
        <end position="1377"/>
    </location>
</feature>
<evidence type="ECO:0000256" key="7">
    <source>
        <dbReference type="ARBA" id="ARBA00022776"/>
    </source>
</evidence>
<evidence type="ECO:0000256" key="1">
    <source>
        <dbReference type="ARBA" id="ARBA00004114"/>
    </source>
</evidence>
<keyword evidence="8" id="KW-0970">Cilium biogenesis/degradation</keyword>